<dbReference type="EMBL" id="JAWJWF010000004">
    <property type="protein sequence ID" value="KAK6633542.1"/>
    <property type="molecule type" value="Genomic_DNA"/>
</dbReference>
<feature type="compositionally biased region" description="Basic and acidic residues" evidence="2">
    <location>
        <begin position="208"/>
        <end position="218"/>
    </location>
</feature>
<accession>A0ABR1B208</accession>
<feature type="compositionally biased region" description="Basic and acidic residues" evidence="2">
    <location>
        <begin position="440"/>
        <end position="449"/>
    </location>
</feature>
<keyword evidence="4" id="KW-1185">Reference proteome</keyword>
<feature type="region of interest" description="Disordered" evidence="2">
    <location>
        <begin position="422"/>
        <end position="458"/>
    </location>
</feature>
<feature type="region of interest" description="Disordered" evidence="2">
    <location>
        <begin position="350"/>
        <end position="383"/>
    </location>
</feature>
<feature type="coiled-coil region" evidence="1">
    <location>
        <begin position="25"/>
        <end position="95"/>
    </location>
</feature>
<name>A0ABR1B208_POLSC</name>
<feature type="region of interest" description="Disordered" evidence="2">
    <location>
        <begin position="136"/>
        <end position="331"/>
    </location>
</feature>
<feature type="region of interest" description="Disordered" evidence="2">
    <location>
        <begin position="758"/>
        <end position="795"/>
    </location>
</feature>
<evidence type="ECO:0000256" key="1">
    <source>
        <dbReference type="SAM" id="Coils"/>
    </source>
</evidence>
<feature type="compositionally biased region" description="Polar residues" evidence="2">
    <location>
        <begin position="193"/>
        <end position="205"/>
    </location>
</feature>
<feature type="region of interest" description="Disordered" evidence="2">
    <location>
        <begin position="1051"/>
        <end position="1079"/>
    </location>
</feature>
<reference evidence="3 4" key="1">
    <citation type="submission" date="2023-09" db="EMBL/GenBank/DDBJ databases">
        <title>Genomes of two closely related lineages of the louse Polyplax serrata with different host specificities.</title>
        <authorList>
            <person name="Martinu J."/>
            <person name="Tarabai H."/>
            <person name="Stefka J."/>
            <person name="Hypsa V."/>
        </authorList>
    </citation>
    <scope>NUCLEOTIDE SEQUENCE [LARGE SCALE GENOMIC DNA]</scope>
    <source>
        <strain evidence="3">98ZLc_SE</strain>
    </source>
</reference>
<feature type="compositionally biased region" description="Basic and acidic residues" evidence="2">
    <location>
        <begin position="353"/>
        <end position="369"/>
    </location>
</feature>
<feature type="compositionally biased region" description="Basic and acidic residues" evidence="2">
    <location>
        <begin position="871"/>
        <end position="881"/>
    </location>
</feature>
<feature type="region of interest" description="Disordered" evidence="2">
    <location>
        <begin position="870"/>
        <end position="902"/>
    </location>
</feature>
<evidence type="ECO:0000313" key="3">
    <source>
        <dbReference type="EMBL" id="KAK6633542.1"/>
    </source>
</evidence>
<evidence type="ECO:0000313" key="4">
    <source>
        <dbReference type="Proteomes" id="UP001359485"/>
    </source>
</evidence>
<feature type="compositionally biased region" description="Basic and acidic residues" evidence="2">
    <location>
        <begin position="136"/>
        <end position="149"/>
    </location>
</feature>
<proteinExistence type="predicted"/>
<feature type="compositionally biased region" description="Basic and acidic residues" evidence="2">
    <location>
        <begin position="229"/>
        <end position="318"/>
    </location>
</feature>
<evidence type="ECO:0000256" key="2">
    <source>
        <dbReference type="SAM" id="MobiDB-lite"/>
    </source>
</evidence>
<gene>
    <name evidence="3" type="ORF">RUM44_004149</name>
</gene>
<feature type="compositionally biased region" description="Acidic residues" evidence="2">
    <location>
        <begin position="370"/>
        <end position="382"/>
    </location>
</feature>
<comment type="caution">
    <text evidence="3">The sequence shown here is derived from an EMBL/GenBank/DDBJ whole genome shotgun (WGS) entry which is preliminary data.</text>
</comment>
<feature type="compositionally biased region" description="Basic and acidic residues" evidence="2">
    <location>
        <begin position="1051"/>
        <end position="1063"/>
    </location>
</feature>
<organism evidence="3 4">
    <name type="scientific">Polyplax serrata</name>
    <name type="common">Common mouse louse</name>
    <dbReference type="NCBI Taxonomy" id="468196"/>
    <lineage>
        <taxon>Eukaryota</taxon>
        <taxon>Metazoa</taxon>
        <taxon>Ecdysozoa</taxon>
        <taxon>Arthropoda</taxon>
        <taxon>Hexapoda</taxon>
        <taxon>Insecta</taxon>
        <taxon>Pterygota</taxon>
        <taxon>Neoptera</taxon>
        <taxon>Paraneoptera</taxon>
        <taxon>Psocodea</taxon>
        <taxon>Troctomorpha</taxon>
        <taxon>Phthiraptera</taxon>
        <taxon>Anoplura</taxon>
        <taxon>Polyplacidae</taxon>
        <taxon>Polyplax</taxon>
    </lineage>
</organism>
<keyword evidence="1" id="KW-0175">Coiled coil</keyword>
<feature type="compositionally biased region" description="Basic and acidic residues" evidence="2">
    <location>
        <begin position="156"/>
        <end position="192"/>
    </location>
</feature>
<sequence length="1079" mass="123041">MTDTDRSVQNESDEDIYAGFADFNSEQELVKIENSKEQYKEENKNLSEKIKDLLDENKRLKNLNSTLEKNLSTLLKTAQSEIKRKDSVIQELRVKIDNFTFKRNNKITRDKYTNTENSEVVIDSINKFRNCKCLKETKDSQSEKHDSRERYRKSEHRSSRNDKNKFDGRSSRHESRDRKQYSGSSHREKETKGQNSYYRNHSDYSYQGERRHSRESRSSHYSPPGSKSSKRDSRDNSPDTKRRSRRRNDSNSPHKEHSKSIKEHCTENHKNVKSLSKKDSNNRNHEVKGSTSDKRKYESEKSEKRASEKPNGKMESARISDSMTDASSKGKTEMFKRFSVLDALYDDMVTSKSSREIQKTKLDPASTEKDLEEGECCEEDFSNSEALQEGEDWKLSFKNERQNDVKPLTVYSKRMMKKLLEKPIEKKQVPVNQTSKKVKQSPEAEKEPGELTDDESIVEKSKEFQEVTQAAIVEEKEIEKLSLLRKCEIPKVKNSSDTIKRREPVKGKNEDEVPGDIDVVNSKIVMVQPKLVEMYAPAERQEQTLLDKKLESFKEVIEFSPFKNNYKLIEISPIKRTEKMKNEIQLSNSNTQKEVEKSIFSVLSSLSGIPVGLTGKETTEVIAKDTDVTNSEHDKTLNITPDIVHFETTCLQEEMKNKDCDKISHEEGVGQCQNRDIKRKTISLQSYKEKKKIENEISQNDVVANKAEEISDVASEIQESTPGETTQFLNFFLLTTSPSKPILPAEEEESLESQIRSISGSTSDINKSESFNVSQGGPLSQGNESIESSNHSTILTSSNTKISSINEIYSSDEVSPLEPTKACGKKEISNLERKKMQAFRNSEHKSSDDSHRDALLLEGNFEKNRLPIRNEAAENVKQDKKNGKKRKISNGNTTDTPDGKKIKMLKSKKDIYHSPSRGQINQKKQEIPAGTKCGHDDSFKQPAINGETEASATDDRTNNADFTMTTTMSLRGVVRLQTPNKCVEKLKNLMINEQTIYQVLDTKTLSPFPPLIGAKIVEMTPRRMLKNDLMLTDSEDDVTIRLPCRGGSVKDLDENTEFSHSENSECESDSGASDFVDLL</sequence>
<protein>
    <submittedName>
        <fullName evidence="3">Uncharacterized protein</fullName>
    </submittedName>
</protein>
<dbReference type="Proteomes" id="UP001359485">
    <property type="component" value="Unassembled WGS sequence"/>
</dbReference>